<evidence type="ECO:0000259" key="1">
    <source>
        <dbReference type="Pfam" id="PF17919"/>
    </source>
</evidence>
<dbReference type="Proteomes" id="UP001286313">
    <property type="component" value="Unassembled WGS sequence"/>
</dbReference>
<gene>
    <name evidence="2" type="ORF">Pcinc_000813</name>
</gene>
<protein>
    <recommendedName>
        <fullName evidence="1">Reverse transcriptase/retrotransposon-derived protein RNase H-like domain-containing protein</fullName>
    </recommendedName>
</protein>
<dbReference type="GO" id="GO:0071897">
    <property type="term" value="P:DNA biosynthetic process"/>
    <property type="evidence" value="ECO:0007669"/>
    <property type="project" value="UniProtKB-ARBA"/>
</dbReference>
<dbReference type="EMBL" id="JAWQEG010000040">
    <property type="protein sequence ID" value="KAK3895471.1"/>
    <property type="molecule type" value="Genomic_DNA"/>
</dbReference>
<evidence type="ECO:0000313" key="2">
    <source>
        <dbReference type="EMBL" id="KAK3895471.1"/>
    </source>
</evidence>
<accession>A0AAE1GP61</accession>
<evidence type="ECO:0000313" key="3">
    <source>
        <dbReference type="Proteomes" id="UP001286313"/>
    </source>
</evidence>
<dbReference type="InterPro" id="IPR043502">
    <property type="entry name" value="DNA/RNA_pol_sf"/>
</dbReference>
<organism evidence="2 3">
    <name type="scientific">Petrolisthes cinctipes</name>
    <name type="common">Flat porcelain crab</name>
    <dbReference type="NCBI Taxonomy" id="88211"/>
    <lineage>
        <taxon>Eukaryota</taxon>
        <taxon>Metazoa</taxon>
        <taxon>Ecdysozoa</taxon>
        <taxon>Arthropoda</taxon>
        <taxon>Crustacea</taxon>
        <taxon>Multicrustacea</taxon>
        <taxon>Malacostraca</taxon>
        <taxon>Eumalacostraca</taxon>
        <taxon>Eucarida</taxon>
        <taxon>Decapoda</taxon>
        <taxon>Pleocyemata</taxon>
        <taxon>Anomura</taxon>
        <taxon>Galatheoidea</taxon>
        <taxon>Porcellanidae</taxon>
        <taxon>Petrolisthes</taxon>
    </lineage>
</organism>
<dbReference type="AlphaFoldDB" id="A0AAE1GP61"/>
<name>A0AAE1GP61_PETCI</name>
<feature type="domain" description="Reverse transcriptase/retrotransposon-derived protein RNase H-like" evidence="1">
    <location>
        <begin position="17"/>
        <end position="65"/>
    </location>
</feature>
<proteinExistence type="predicted"/>
<reference evidence="2" key="1">
    <citation type="submission" date="2023-10" db="EMBL/GenBank/DDBJ databases">
        <title>Genome assemblies of two species of porcelain crab, Petrolisthes cinctipes and Petrolisthes manimaculis (Anomura: Porcellanidae).</title>
        <authorList>
            <person name="Angst P."/>
        </authorList>
    </citation>
    <scope>NUCLEOTIDE SEQUENCE</scope>
    <source>
        <strain evidence="2">PB745_01</strain>
        <tissue evidence="2">Gill</tissue>
    </source>
</reference>
<comment type="caution">
    <text evidence="2">The sequence shown here is derived from an EMBL/GenBank/DDBJ whole genome shotgun (WGS) entry which is preliminary data.</text>
</comment>
<keyword evidence="3" id="KW-1185">Reference proteome</keyword>
<sequence>MVLLCTALADKLKEQTWGPPQANAFQKVKDTLGAAALLAFPAQREPLIVTTDASNIAIGAVLEQIIVTQPSSAKLALGDDAHGYLHAAPFRHHDFNLIHGLTHPSRRATTRLLTQKVLLAWNLPGSRKFGLLLHLMPEI</sequence>
<dbReference type="SUPFAM" id="SSF56672">
    <property type="entry name" value="DNA/RNA polymerases"/>
    <property type="match status" value="1"/>
</dbReference>
<dbReference type="Pfam" id="PF17919">
    <property type="entry name" value="RT_RNaseH_2"/>
    <property type="match status" value="1"/>
</dbReference>
<dbReference type="InterPro" id="IPR041577">
    <property type="entry name" value="RT_RNaseH_2"/>
</dbReference>